<gene>
    <name evidence="1" type="ORF">EP57_14705</name>
</gene>
<dbReference type="GeneID" id="58718591"/>
<keyword evidence="2" id="KW-1185">Reference proteome</keyword>
<reference evidence="1 2" key="1">
    <citation type="submission" date="2014-05" db="EMBL/GenBank/DDBJ databases">
        <title>Novel Listeriaceae from food processing environments.</title>
        <authorList>
            <person name="den Bakker H.C."/>
        </authorList>
    </citation>
    <scope>NUCLEOTIDE SEQUENCE [LARGE SCALE GENOMIC DNA]</scope>
    <source>
        <strain evidence="1 2">FSL A5-0281</strain>
    </source>
</reference>
<name>A0A099W1X4_9LIST</name>
<dbReference type="OrthoDB" id="3233189at2"/>
<evidence type="ECO:0000313" key="1">
    <source>
        <dbReference type="EMBL" id="KGL38418.1"/>
    </source>
</evidence>
<proteinExistence type="predicted"/>
<dbReference type="STRING" id="1552123.EP57_14705"/>
<protein>
    <recommendedName>
        <fullName evidence="3">DUF2316 domain-containing protein</fullName>
    </recommendedName>
</protein>
<sequence>MSLTQQQVTDTIREFQQNLAISEWSVDQIATELQTSSEKINRILHLEQQSIEDPWILKEFLEQQIKKSGKTAVPFTALKGDYHQYWFLKAKKIDKMQLSKGDY</sequence>
<dbReference type="eggNOG" id="COG4367">
    <property type="taxonomic scope" value="Bacteria"/>
</dbReference>
<dbReference type="Proteomes" id="UP000029844">
    <property type="component" value="Unassembled WGS sequence"/>
</dbReference>
<dbReference type="AlphaFoldDB" id="A0A099W1X4"/>
<evidence type="ECO:0008006" key="3">
    <source>
        <dbReference type="Google" id="ProtNLM"/>
    </source>
</evidence>
<evidence type="ECO:0000313" key="2">
    <source>
        <dbReference type="Proteomes" id="UP000029844"/>
    </source>
</evidence>
<accession>A0A099W1X4</accession>
<dbReference type="Pfam" id="PF10078">
    <property type="entry name" value="DUF2316"/>
    <property type="match status" value="1"/>
</dbReference>
<dbReference type="InterPro" id="IPR018757">
    <property type="entry name" value="DUF2316"/>
</dbReference>
<organism evidence="1 2">
    <name type="scientific">Listeria booriae</name>
    <dbReference type="NCBI Taxonomy" id="1552123"/>
    <lineage>
        <taxon>Bacteria</taxon>
        <taxon>Bacillati</taxon>
        <taxon>Bacillota</taxon>
        <taxon>Bacilli</taxon>
        <taxon>Bacillales</taxon>
        <taxon>Listeriaceae</taxon>
        <taxon>Listeria</taxon>
    </lineage>
</organism>
<dbReference type="EMBL" id="JNFA01000029">
    <property type="protein sequence ID" value="KGL38418.1"/>
    <property type="molecule type" value="Genomic_DNA"/>
</dbReference>
<dbReference type="RefSeq" id="WP_036087772.1">
    <property type="nucleotide sequence ID" value="NZ_CBCSHQ010000007.1"/>
</dbReference>
<comment type="caution">
    <text evidence="1">The sequence shown here is derived from an EMBL/GenBank/DDBJ whole genome shotgun (WGS) entry which is preliminary data.</text>
</comment>